<evidence type="ECO:0000256" key="1">
    <source>
        <dbReference type="ARBA" id="ARBA00022448"/>
    </source>
</evidence>
<evidence type="ECO:0000256" key="4">
    <source>
        <dbReference type="SAM" id="MobiDB-lite"/>
    </source>
</evidence>
<dbReference type="GO" id="GO:0009507">
    <property type="term" value="C:chloroplast"/>
    <property type="evidence" value="ECO:0007669"/>
    <property type="project" value="TreeGrafter"/>
</dbReference>
<dbReference type="InterPro" id="IPR036291">
    <property type="entry name" value="NAD(P)-bd_dom_sf"/>
</dbReference>
<feature type="region of interest" description="Disordered" evidence="4">
    <location>
        <begin position="271"/>
        <end position="304"/>
    </location>
</feature>
<keyword evidence="7" id="KW-1185">Reference proteome</keyword>
<dbReference type="GO" id="GO:0016020">
    <property type="term" value="C:membrane"/>
    <property type="evidence" value="ECO:0007669"/>
    <property type="project" value="TreeGrafter"/>
</dbReference>
<accession>A0AAD3E456</accession>
<evidence type="ECO:0000313" key="7">
    <source>
        <dbReference type="Proteomes" id="UP001054857"/>
    </source>
</evidence>
<comment type="caution">
    <text evidence="6">The sequence shown here is derived from an EMBL/GenBank/DDBJ whole genome shotgun (WGS) entry which is preliminary data.</text>
</comment>
<dbReference type="GO" id="GO:0015297">
    <property type="term" value="F:antiporter activity"/>
    <property type="evidence" value="ECO:0007669"/>
    <property type="project" value="UniProtKB-KW"/>
</dbReference>
<dbReference type="GO" id="GO:0006813">
    <property type="term" value="P:potassium ion transport"/>
    <property type="evidence" value="ECO:0007669"/>
    <property type="project" value="InterPro"/>
</dbReference>
<dbReference type="EMBL" id="BMAR01000065">
    <property type="protein sequence ID" value="GFR52487.1"/>
    <property type="molecule type" value="Genomic_DNA"/>
</dbReference>
<evidence type="ECO:0000259" key="5">
    <source>
        <dbReference type="PROSITE" id="PS51201"/>
    </source>
</evidence>
<feature type="compositionally biased region" description="Low complexity" evidence="4">
    <location>
        <begin position="216"/>
        <end position="230"/>
    </location>
</feature>
<dbReference type="Pfam" id="PF02254">
    <property type="entry name" value="TrkA_N"/>
    <property type="match status" value="1"/>
</dbReference>
<dbReference type="PANTHER" id="PTHR46157:SF4">
    <property type="entry name" value="K(+) EFFLUX ANTIPORTER 3, CHLOROPLASTIC"/>
    <property type="match status" value="1"/>
</dbReference>
<feature type="compositionally biased region" description="Low complexity" evidence="4">
    <location>
        <begin position="237"/>
        <end position="251"/>
    </location>
</feature>
<dbReference type="AlphaFoldDB" id="A0AAD3E456"/>
<dbReference type="Proteomes" id="UP001054857">
    <property type="component" value="Unassembled WGS sequence"/>
</dbReference>
<reference evidence="6 7" key="1">
    <citation type="journal article" date="2021" name="Sci. Rep.">
        <title>Genome sequencing of the multicellular alga Astrephomene provides insights into convergent evolution of germ-soma differentiation.</title>
        <authorList>
            <person name="Yamashita S."/>
            <person name="Yamamoto K."/>
            <person name="Matsuzaki R."/>
            <person name="Suzuki S."/>
            <person name="Yamaguchi H."/>
            <person name="Hirooka S."/>
            <person name="Minakuchi Y."/>
            <person name="Miyagishima S."/>
            <person name="Kawachi M."/>
            <person name="Toyoda A."/>
            <person name="Nozaki H."/>
        </authorList>
    </citation>
    <scope>NUCLEOTIDE SEQUENCE [LARGE SCALE GENOMIC DNA]</scope>
    <source>
        <strain evidence="6 7">NIES-4017</strain>
    </source>
</reference>
<gene>
    <name evidence="6" type="ORF">Agub_g15057</name>
</gene>
<dbReference type="PANTHER" id="PTHR46157">
    <property type="entry name" value="K(+) EFFLUX ANTIPORTER 3, CHLOROPLASTIC"/>
    <property type="match status" value="1"/>
</dbReference>
<keyword evidence="1" id="KW-0813">Transport</keyword>
<evidence type="ECO:0000256" key="3">
    <source>
        <dbReference type="ARBA" id="ARBA00023065"/>
    </source>
</evidence>
<dbReference type="InterPro" id="IPR003148">
    <property type="entry name" value="RCK_N"/>
</dbReference>
<keyword evidence="2" id="KW-0050">Antiport</keyword>
<dbReference type="SUPFAM" id="SSF51735">
    <property type="entry name" value="NAD(P)-binding Rossmann-fold domains"/>
    <property type="match status" value="1"/>
</dbReference>
<name>A0AAD3E456_9CHLO</name>
<feature type="domain" description="RCK N-terminal" evidence="5">
    <location>
        <begin position="1"/>
        <end position="108"/>
    </location>
</feature>
<dbReference type="PROSITE" id="PS51201">
    <property type="entry name" value="RCK_N"/>
    <property type="match status" value="1"/>
</dbReference>
<feature type="region of interest" description="Disordered" evidence="4">
    <location>
        <begin position="211"/>
        <end position="251"/>
    </location>
</feature>
<dbReference type="Gene3D" id="3.40.50.720">
    <property type="entry name" value="NAD(P)-binding Rossmann-like Domain"/>
    <property type="match status" value="1"/>
</dbReference>
<organism evidence="6 7">
    <name type="scientific">Astrephomene gubernaculifera</name>
    <dbReference type="NCBI Taxonomy" id="47775"/>
    <lineage>
        <taxon>Eukaryota</taxon>
        <taxon>Viridiplantae</taxon>
        <taxon>Chlorophyta</taxon>
        <taxon>core chlorophytes</taxon>
        <taxon>Chlorophyceae</taxon>
        <taxon>CS clade</taxon>
        <taxon>Chlamydomonadales</taxon>
        <taxon>Astrephomenaceae</taxon>
        <taxon>Astrephomene</taxon>
    </lineage>
</organism>
<protein>
    <recommendedName>
        <fullName evidence="5">RCK N-terminal domain-containing protein</fullName>
    </recommendedName>
</protein>
<evidence type="ECO:0000256" key="2">
    <source>
        <dbReference type="ARBA" id="ARBA00022449"/>
    </source>
</evidence>
<keyword evidence="3" id="KW-0406">Ion transport</keyword>
<proteinExistence type="predicted"/>
<sequence>MLESPLASPDGSAPPPYLAFDLDPERVAAGRKAGFKVLFGDATRSAVLRAAGVECPRAVVVAYPDPETALQAVANMRAAFPSVTIYACAADLRHAAELAEAGADDTVIRSVEAGLALGARLLGGLGASGLDLAFLKRGIEESVAARTRALAGWLQHSGDSVPPAFSSLDMLVLTAEVEDFAREAAAAAAAAAAERDAAVAAALCTEAAQPGTPLTSAASSSSSSSAAAASSGGGNGNSKVGGSNGKGSAALGTAAASAEAAALKAAEDEALKAGGSGNGGDGGEKEEEESRVPDVAGVGSLRDG</sequence>
<evidence type="ECO:0000313" key="6">
    <source>
        <dbReference type="EMBL" id="GFR52487.1"/>
    </source>
</evidence>